<comment type="caution">
    <text evidence="2">The sequence shown here is derived from an EMBL/GenBank/DDBJ whole genome shotgun (WGS) entry which is preliminary data.</text>
</comment>
<sequence length="270" mass="30307">MENESTNLNDSTTFPIPLQVFVREHRDEIVVVEKPPVCYDSYHRWCLPDLTGFVSKESPHPVAHGSFRDVWKCIYIASNRGGKHATRVAVQQSEFMTGDDSRDRVTQRLLGDFRARKQLHHDNLLPLLGFSHEFGLLLAMISPWIHNGSLTTYLEHRFTEMTIEQKLLIVTPVGTIGGYNSAPAKYDYVYYDKFELLALSWKTVFALGIKSVTTSSVNLHDDMGNIASGNAGALPPQLDSTTIEPKVLSRLAQAWHVHSIQLAGESTNDV</sequence>
<dbReference type="Proteomes" id="UP000719766">
    <property type="component" value="Unassembled WGS sequence"/>
</dbReference>
<gene>
    <name evidence="2" type="ORF">HD556DRAFT_1457665</name>
</gene>
<dbReference type="GO" id="GO:0004672">
    <property type="term" value="F:protein kinase activity"/>
    <property type="evidence" value="ECO:0007669"/>
    <property type="project" value="InterPro"/>
</dbReference>
<keyword evidence="3" id="KW-1185">Reference proteome</keyword>
<dbReference type="GeneID" id="64601920"/>
<feature type="domain" description="Serine-threonine/tyrosine-protein kinase catalytic" evidence="1">
    <location>
        <begin position="62"/>
        <end position="171"/>
    </location>
</feature>
<evidence type="ECO:0000313" key="2">
    <source>
        <dbReference type="EMBL" id="KAG1799251.1"/>
    </source>
</evidence>
<proteinExistence type="predicted"/>
<evidence type="ECO:0000259" key="1">
    <source>
        <dbReference type="Pfam" id="PF07714"/>
    </source>
</evidence>
<evidence type="ECO:0000313" key="3">
    <source>
        <dbReference type="Proteomes" id="UP000719766"/>
    </source>
</evidence>
<dbReference type="RefSeq" id="XP_041163650.1">
    <property type="nucleotide sequence ID" value="XM_041308156.1"/>
</dbReference>
<dbReference type="Gene3D" id="1.10.510.10">
    <property type="entry name" value="Transferase(Phosphotransferase) domain 1"/>
    <property type="match status" value="1"/>
</dbReference>
<accession>A0A9P7DNN9</accession>
<dbReference type="InterPro" id="IPR011009">
    <property type="entry name" value="Kinase-like_dom_sf"/>
</dbReference>
<protein>
    <recommendedName>
        <fullName evidence="1">Serine-threonine/tyrosine-protein kinase catalytic domain-containing protein</fullName>
    </recommendedName>
</protein>
<dbReference type="Pfam" id="PF07714">
    <property type="entry name" value="PK_Tyr_Ser-Thr"/>
    <property type="match status" value="1"/>
</dbReference>
<name>A0A9P7DNN9_9AGAM</name>
<dbReference type="InterPro" id="IPR001245">
    <property type="entry name" value="Ser-Thr/Tyr_kinase_cat_dom"/>
</dbReference>
<reference evidence="2" key="1">
    <citation type="journal article" date="2020" name="New Phytol.">
        <title>Comparative genomics reveals dynamic genome evolution in host specialist ectomycorrhizal fungi.</title>
        <authorList>
            <person name="Lofgren L.A."/>
            <person name="Nguyen N.H."/>
            <person name="Vilgalys R."/>
            <person name="Ruytinx J."/>
            <person name="Liao H.L."/>
            <person name="Branco S."/>
            <person name="Kuo A."/>
            <person name="LaButti K."/>
            <person name="Lipzen A."/>
            <person name="Andreopoulos W."/>
            <person name="Pangilinan J."/>
            <person name="Riley R."/>
            <person name="Hundley H."/>
            <person name="Na H."/>
            <person name="Barry K."/>
            <person name="Grigoriev I.V."/>
            <person name="Stajich J.E."/>
            <person name="Kennedy P.G."/>
        </authorList>
    </citation>
    <scope>NUCLEOTIDE SEQUENCE</scope>
    <source>
        <strain evidence="2">S12</strain>
    </source>
</reference>
<dbReference type="OrthoDB" id="3236663at2759"/>
<organism evidence="2 3">
    <name type="scientific">Suillus plorans</name>
    <dbReference type="NCBI Taxonomy" id="116603"/>
    <lineage>
        <taxon>Eukaryota</taxon>
        <taxon>Fungi</taxon>
        <taxon>Dikarya</taxon>
        <taxon>Basidiomycota</taxon>
        <taxon>Agaricomycotina</taxon>
        <taxon>Agaricomycetes</taxon>
        <taxon>Agaricomycetidae</taxon>
        <taxon>Boletales</taxon>
        <taxon>Suillineae</taxon>
        <taxon>Suillaceae</taxon>
        <taxon>Suillus</taxon>
    </lineage>
</organism>
<dbReference type="AlphaFoldDB" id="A0A9P7DNN9"/>
<dbReference type="EMBL" id="JABBWE010000011">
    <property type="protein sequence ID" value="KAG1799251.1"/>
    <property type="molecule type" value="Genomic_DNA"/>
</dbReference>
<dbReference type="SUPFAM" id="SSF56112">
    <property type="entry name" value="Protein kinase-like (PK-like)"/>
    <property type="match status" value="1"/>
</dbReference>